<accession>A0A553PJU6</accession>
<dbReference type="AlphaFoldDB" id="A0A553PJU6"/>
<organism evidence="10 11">
    <name type="scientific">Tigriopus californicus</name>
    <name type="common">Marine copepod</name>
    <dbReference type="NCBI Taxonomy" id="6832"/>
    <lineage>
        <taxon>Eukaryota</taxon>
        <taxon>Metazoa</taxon>
        <taxon>Ecdysozoa</taxon>
        <taxon>Arthropoda</taxon>
        <taxon>Crustacea</taxon>
        <taxon>Multicrustacea</taxon>
        <taxon>Hexanauplia</taxon>
        <taxon>Copepoda</taxon>
        <taxon>Harpacticoida</taxon>
        <taxon>Harpacticidae</taxon>
        <taxon>Tigriopus</taxon>
    </lineage>
</organism>
<evidence type="ECO:0000256" key="7">
    <source>
        <dbReference type="ARBA" id="ARBA00023136"/>
    </source>
</evidence>
<keyword evidence="7 9" id="KW-0472">Membrane</keyword>
<name>A0A553PJU6_TIGCA</name>
<evidence type="ECO:0000256" key="6">
    <source>
        <dbReference type="ARBA" id="ARBA00023034"/>
    </source>
</evidence>
<evidence type="ECO:0000256" key="5">
    <source>
        <dbReference type="ARBA" id="ARBA00022989"/>
    </source>
</evidence>
<evidence type="ECO:0000256" key="9">
    <source>
        <dbReference type="RuleBase" id="RU364020"/>
    </source>
</evidence>
<keyword evidence="5 9" id="KW-1133">Transmembrane helix</keyword>
<dbReference type="PANTHER" id="PTHR12137:SF54">
    <property type="entry name" value="CARBOHYDRATE SULFOTRANSFERASE"/>
    <property type="match status" value="1"/>
</dbReference>
<evidence type="ECO:0000256" key="4">
    <source>
        <dbReference type="ARBA" id="ARBA00022692"/>
    </source>
</evidence>
<evidence type="ECO:0000313" key="10">
    <source>
        <dbReference type="EMBL" id="TRY77960.1"/>
    </source>
</evidence>
<comment type="similarity">
    <text evidence="2 9">Belongs to the sulfotransferase 2 family.</text>
</comment>
<gene>
    <name evidence="10" type="ORF">TCAL_08620</name>
</gene>
<evidence type="ECO:0000256" key="8">
    <source>
        <dbReference type="ARBA" id="ARBA00023180"/>
    </source>
</evidence>
<dbReference type="PANTHER" id="PTHR12137">
    <property type="entry name" value="CARBOHYDRATE SULFOTRANSFERASE"/>
    <property type="match status" value="1"/>
</dbReference>
<dbReference type="OrthoDB" id="2019940at2759"/>
<sequence length="331" mass="38477">MGFRIKILRSLCWFVSYISLVLILQVYVLFNVPELLHQDQAFNMCNQRHESLVARMNVIADRQHVFEARRQKLREVCSKFGLIPINSTGIASTTKLFWNPNQNFAFCPTGKSGSISWSKFLWEMSGMPFHDQDMTHEEARFLKDEMRYTFTFPTHLSASIQHEILNAAFTFTFVSHPFVRLVGYYDVLVGNVDRAETLDWFPDSHGKTTGPLTEGNKPTFSNFVDYFIANLKFDPKASTTLRKCEMCALNYDVIAKMDTYNEDRNFILAQTNLDRVLHVKQVPQTEDSAYQVALEFFAKLSREQILKLVDIYQMDFEAFSYNFDEFLSKAQ</sequence>
<evidence type="ECO:0000256" key="1">
    <source>
        <dbReference type="ARBA" id="ARBA00004323"/>
    </source>
</evidence>
<comment type="subcellular location">
    <subcellularLocation>
        <location evidence="1 9">Golgi apparatus membrane</location>
        <topology evidence="1 9">Single-pass type II membrane protein</topology>
    </subcellularLocation>
</comment>
<dbReference type="EC" id="2.8.2.-" evidence="9"/>
<evidence type="ECO:0000313" key="11">
    <source>
        <dbReference type="Proteomes" id="UP000318571"/>
    </source>
</evidence>
<dbReference type="GO" id="GO:0008146">
    <property type="term" value="F:sulfotransferase activity"/>
    <property type="evidence" value="ECO:0007669"/>
    <property type="project" value="InterPro"/>
</dbReference>
<dbReference type="Pfam" id="PF03567">
    <property type="entry name" value="Sulfotransfer_2"/>
    <property type="match status" value="1"/>
</dbReference>
<keyword evidence="3 9" id="KW-0808">Transferase</keyword>
<keyword evidence="8 9" id="KW-0325">Glycoprotein</keyword>
<dbReference type="InterPro" id="IPR018011">
    <property type="entry name" value="Carb_sulfotrans_8-10"/>
</dbReference>
<evidence type="ECO:0000256" key="3">
    <source>
        <dbReference type="ARBA" id="ARBA00022679"/>
    </source>
</evidence>
<dbReference type="GO" id="GO:0016051">
    <property type="term" value="P:carbohydrate biosynthetic process"/>
    <property type="evidence" value="ECO:0007669"/>
    <property type="project" value="InterPro"/>
</dbReference>
<proteinExistence type="inferred from homology"/>
<dbReference type="STRING" id="6832.A0A553PJU6"/>
<keyword evidence="9" id="KW-0119">Carbohydrate metabolism</keyword>
<keyword evidence="4 9" id="KW-0812">Transmembrane</keyword>
<comment type="caution">
    <text evidence="10">The sequence shown here is derived from an EMBL/GenBank/DDBJ whole genome shotgun (WGS) entry which is preliminary data.</text>
</comment>
<feature type="transmembrane region" description="Helical" evidence="9">
    <location>
        <begin position="12"/>
        <end position="30"/>
    </location>
</feature>
<dbReference type="OMA" id="CEMCALN"/>
<evidence type="ECO:0000256" key="2">
    <source>
        <dbReference type="ARBA" id="ARBA00006339"/>
    </source>
</evidence>
<keyword evidence="6 9" id="KW-0333">Golgi apparatus</keyword>
<keyword evidence="9" id="KW-0735">Signal-anchor</keyword>
<dbReference type="EMBL" id="VCGU01000003">
    <property type="protein sequence ID" value="TRY77960.1"/>
    <property type="molecule type" value="Genomic_DNA"/>
</dbReference>
<protein>
    <recommendedName>
        <fullName evidence="9">Carbohydrate sulfotransferase</fullName>
        <ecNumber evidence="9">2.8.2.-</ecNumber>
    </recommendedName>
</protein>
<dbReference type="Proteomes" id="UP000318571">
    <property type="component" value="Chromosome 11"/>
</dbReference>
<dbReference type="GO" id="GO:0000139">
    <property type="term" value="C:Golgi membrane"/>
    <property type="evidence" value="ECO:0007669"/>
    <property type="project" value="UniProtKB-SubCell"/>
</dbReference>
<keyword evidence="11" id="KW-1185">Reference proteome</keyword>
<reference evidence="10 11" key="1">
    <citation type="journal article" date="2018" name="Nat. Ecol. Evol.">
        <title>Genomic signatures of mitonuclear coevolution across populations of Tigriopus californicus.</title>
        <authorList>
            <person name="Barreto F.S."/>
            <person name="Watson E.T."/>
            <person name="Lima T.G."/>
            <person name="Willett C.S."/>
            <person name="Edmands S."/>
            <person name="Li W."/>
            <person name="Burton R.S."/>
        </authorList>
    </citation>
    <scope>NUCLEOTIDE SEQUENCE [LARGE SCALE GENOMIC DNA]</scope>
    <source>
        <strain evidence="10 11">San Diego</strain>
    </source>
</reference>
<dbReference type="InterPro" id="IPR005331">
    <property type="entry name" value="Sulfotransferase"/>
</dbReference>